<dbReference type="Pfam" id="PF07955">
    <property type="entry name" value="DUF1687"/>
    <property type="match status" value="1"/>
</dbReference>
<reference evidence="7 8" key="1">
    <citation type="journal article" date="2015" name="Fungal Genet. Biol.">
        <title>Evolution of novel wood decay mechanisms in Agaricales revealed by the genome sequences of Fistulina hepatica and Cylindrobasidium torrendii.</title>
        <authorList>
            <person name="Floudas D."/>
            <person name="Held B.W."/>
            <person name="Riley R."/>
            <person name="Nagy L.G."/>
            <person name="Koehler G."/>
            <person name="Ransdell A.S."/>
            <person name="Younus H."/>
            <person name="Chow J."/>
            <person name="Chiniquy J."/>
            <person name="Lipzen A."/>
            <person name="Tritt A."/>
            <person name="Sun H."/>
            <person name="Haridas S."/>
            <person name="LaButti K."/>
            <person name="Ohm R.A."/>
            <person name="Kues U."/>
            <person name="Blanchette R.A."/>
            <person name="Grigoriev I.V."/>
            <person name="Minto R.E."/>
            <person name="Hibbett D.S."/>
        </authorList>
    </citation>
    <scope>NUCLEOTIDE SEQUENCE [LARGE SCALE GENOMIC DNA]</scope>
    <source>
        <strain evidence="7 8">ATCC 64428</strain>
    </source>
</reference>
<evidence type="ECO:0000313" key="7">
    <source>
        <dbReference type="EMBL" id="KIY51377.1"/>
    </source>
</evidence>
<dbReference type="GO" id="GO:0016491">
    <property type="term" value="F:oxidoreductase activity"/>
    <property type="evidence" value="ECO:0007669"/>
    <property type="project" value="UniProtKB-KW"/>
</dbReference>
<comment type="subcellular location">
    <subcellularLocation>
        <location evidence="2">Mitochondrion</location>
    </subcellularLocation>
</comment>
<evidence type="ECO:0000256" key="6">
    <source>
        <dbReference type="ARBA" id="ARBA00023128"/>
    </source>
</evidence>
<gene>
    <name evidence="7" type="ORF">FISHEDRAFT_64365</name>
</gene>
<comment type="similarity">
    <text evidence="3">Belongs to the FMP46 family.</text>
</comment>
<dbReference type="Gene3D" id="3.40.30.10">
    <property type="entry name" value="Glutaredoxin"/>
    <property type="match status" value="1"/>
</dbReference>
<evidence type="ECO:0000256" key="2">
    <source>
        <dbReference type="ARBA" id="ARBA00004173"/>
    </source>
</evidence>
<keyword evidence="8" id="KW-1185">Reference proteome</keyword>
<keyword evidence="6" id="KW-0496">Mitochondrion</keyword>
<dbReference type="InterPro" id="IPR036249">
    <property type="entry name" value="Thioredoxin-like_sf"/>
</dbReference>
<evidence type="ECO:0000313" key="8">
    <source>
        <dbReference type="Proteomes" id="UP000054144"/>
    </source>
</evidence>
<comment type="function">
    <text evidence="1">Putative mitochondrial redox protein which could be involved in the reduction of small toxic molecules.</text>
</comment>
<dbReference type="PANTHER" id="PTHR28071">
    <property type="entry name" value="REDOX PROTEIN FMP46, MITOCHONDRIAL-RELATED"/>
    <property type="match status" value="1"/>
</dbReference>
<evidence type="ECO:0000256" key="4">
    <source>
        <dbReference type="ARBA" id="ARBA00022946"/>
    </source>
</evidence>
<protein>
    <submittedName>
        <fullName evidence="7">Uncharacterized protein</fullName>
    </submittedName>
</protein>
<proteinExistence type="inferred from homology"/>
<name>A0A0D7AIG9_9AGAR</name>
<accession>A0A0D7AIG9</accession>
<keyword evidence="5" id="KW-0560">Oxidoreductase</keyword>
<dbReference type="InterPro" id="IPR012882">
    <property type="entry name" value="Fmp46"/>
</dbReference>
<dbReference type="EMBL" id="KN881666">
    <property type="protein sequence ID" value="KIY51377.1"/>
    <property type="molecule type" value="Genomic_DNA"/>
</dbReference>
<evidence type="ECO:0000256" key="5">
    <source>
        <dbReference type="ARBA" id="ARBA00023002"/>
    </source>
</evidence>
<evidence type="ECO:0000256" key="1">
    <source>
        <dbReference type="ARBA" id="ARBA00002963"/>
    </source>
</evidence>
<dbReference type="SUPFAM" id="SSF52833">
    <property type="entry name" value="Thioredoxin-like"/>
    <property type="match status" value="1"/>
</dbReference>
<organism evidence="7 8">
    <name type="scientific">Fistulina hepatica ATCC 64428</name>
    <dbReference type="NCBI Taxonomy" id="1128425"/>
    <lineage>
        <taxon>Eukaryota</taxon>
        <taxon>Fungi</taxon>
        <taxon>Dikarya</taxon>
        <taxon>Basidiomycota</taxon>
        <taxon>Agaricomycotina</taxon>
        <taxon>Agaricomycetes</taxon>
        <taxon>Agaricomycetidae</taxon>
        <taxon>Agaricales</taxon>
        <taxon>Fistulinaceae</taxon>
        <taxon>Fistulina</taxon>
    </lineage>
</organism>
<evidence type="ECO:0000256" key="3">
    <source>
        <dbReference type="ARBA" id="ARBA00009734"/>
    </source>
</evidence>
<dbReference type="PANTHER" id="PTHR28071:SF1">
    <property type="entry name" value="REDOX PROTEIN FMP46, MITOCHONDRIAL-RELATED"/>
    <property type="match status" value="1"/>
</dbReference>
<dbReference type="Proteomes" id="UP000054144">
    <property type="component" value="Unassembled WGS sequence"/>
</dbReference>
<dbReference type="GO" id="GO:0005739">
    <property type="term" value="C:mitochondrion"/>
    <property type="evidence" value="ECO:0007669"/>
    <property type="project" value="UniProtKB-SubCell"/>
</dbReference>
<keyword evidence="4" id="KW-0809">Transit peptide</keyword>
<sequence length="152" mass="16117">MASFSHRSPFCERHLLFDVGHNPASAPSKAALAMLQSALARPFPPSSPKSQPLDFHLEVVEAPPTAGQLSTIMGYVGADNPSSIFLSAHPTAPDVGERPHTVKGVAKAASENPMSLKWPIVVNWDTGKASVGDVEGVKVILESLRKARDGDL</sequence>
<dbReference type="OrthoDB" id="59229at2759"/>
<dbReference type="AlphaFoldDB" id="A0A0D7AIG9"/>